<evidence type="ECO:0000313" key="2">
    <source>
        <dbReference type="EMBL" id="CAF0767397.1"/>
    </source>
</evidence>
<evidence type="ECO:0000313" key="4">
    <source>
        <dbReference type="Proteomes" id="UP000663889"/>
    </source>
</evidence>
<feature type="region of interest" description="Disordered" evidence="1">
    <location>
        <begin position="246"/>
        <end position="289"/>
    </location>
</feature>
<protein>
    <submittedName>
        <fullName evidence="3">Uncharacterized protein</fullName>
    </submittedName>
</protein>
<dbReference type="Proteomes" id="UP000663889">
    <property type="component" value="Unassembled WGS sequence"/>
</dbReference>
<organism evidence="3 4">
    <name type="scientific">Rotaria sordida</name>
    <dbReference type="NCBI Taxonomy" id="392033"/>
    <lineage>
        <taxon>Eukaryota</taxon>
        <taxon>Metazoa</taxon>
        <taxon>Spiralia</taxon>
        <taxon>Gnathifera</taxon>
        <taxon>Rotifera</taxon>
        <taxon>Eurotatoria</taxon>
        <taxon>Bdelloidea</taxon>
        <taxon>Philodinida</taxon>
        <taxon>Philodinidae</taxon>
        <taxon>Rotaria</taxon>
    </lineage>
</organism>
<evidence type="ECO:0000256" key="1">
    <source>
        <dbReference type="SAM" id="MobiDB-lite"/>
    </source>
</evidence>
<dbReference type="EMBL" id="CAJNOU010000185">
    <property type="protein sequence ID" value="CAF0906029.1"/>
    <property type="molecule type" value="Genomic_DNA"/>
</dbReference>
<dbReference type="OrthoDB" id="10040560at2759"/>
<accession>A0A813ZYP7</accession>
<dbReference type="Proteomes" id="UP000663882">
    <property type="component" value="Unassembled WGS sequence"/>
</dbReference>
<gene>
    <name evidence="2" type="ORF">RFH988_LOCUS2171</name>
    <name evidence="3" type="ORF">SEV965_LOCUS5890</name>
</gene>
<sequence length="289" mass="32034">MTDENTIEFQSASLDVHDENNSSFILNQNNIPMDIDVDDEILKSASTKINGDISPTLHTIENENHNEQDNEDVLRPGNPELNKSFDILPQTKDDDISAADSISDNSALNTNILDTTVELPIYNDEFSEKPPEDLNLITIVSDIDTPTSAKSPLSNQFSLEYPYEIPQPQENVQPSPSNSIETVTALTKNMKLNVNKTLEEQEPSIQTSSTDKTFDTNTYVLKKKERRKISTMTTDNSFNVAVEDVPPDLSNKKSPPNFSSVSHGATVTSRPTTATSSSQQPLMDPTRIM</sequence>
<evidence type="ECO:0000313" key="3">
    <source>
        <dbReference type="EMBL" id="CAF0906029.1"/>
    </source>
</evidence>
<dbReference type="AlphaFoldDB" id="A0A813ZYP7"/>
<name>A0A813ZYP7_9BILA</name>
<dbReference type="EMBL" id="CAJNOO010000046">
    <property type="protein sequence ID" value="CAF0767397.1"/>
    <property type="molecule type" value="Genomic_DNA"/>
</dbReference>
<comment type="caution">
    <text evidence="3">The sequence shown here is derived from an EMBL/GenBank/DDBJ whole genome shotgun (WGS) entry which is preliminary data.</text>
</comment>
<reference evidence="3" key="1">
    <citation type="submission" date="2021-02" db="EMBL/GenBank/DDBJ databases">
        <authorList>
            <person name="Nowell W R."/>
        </authorList>
    </citation>
    <scope>NUCLEOTIDE SEQUENCE</scope>
</reference>
<proteinExistence type="predicted"/>
<feature type="compositionally biased region" description="Polar residues" evidence="1">
    <location>
        <begin position="252"/>
        <end position="281"/>
    </location>
</feature>